<name>A0A9K3CVV1_9EUKA</name>
<dbReference type="Gene3D" id="1.10.1300.10">
    <property type="entry name" value="3'5'-cyclic nucleotide phosphodiesterase, catalytic domain"/>
    <property type="match status" value="1"/>
</dbReference>
<reference evidence="3 4" key="1">
    <citation type="journal article" date="2018" name="PLoS ONE">
        <title>The draft genome of Kipferlia bialata reveals reductive genome evolution in fornicate parasites.</title>
        <authorList>
            <person name="Tanifuji G."/>
            <person name="Takabayashi S."/>
            <person name="Kume K."/>
            <person name="Takagi M."/>
            <person name="Nakayama T."/>
            <person name="Kamikawa R."/>
            <person name="Inagaki Y."/>
            <person name="Hashimoto T."/>
        </authorList>
    </citation>
    <scope>NUCLEOTIDE SEQUENCE [LARGE SCALE GENOMIC DNA]</scope>
    <source>
        <strain evidence="3">NY0173</strain>
    </source>
</reference>
<comment type="caution">
    <text evidence="3">The sequence shown here is derived from an EMBL/GenBank/DDBJ whole genome shotgun (WGS) entry which is preliminary data.</text>
</comment>
<feature type="region of interest" description="Disordered" evidence="1">
    <location>
        <begin position="358"/>
        <end position="413"/>
    </location>
</feature>
<feature type="compositionally biased region" description="Basic and acidic residues" evidence="1">
    <location>
        <begin position="358"/>
        <end position="381"/>
    </location>
</feature>
<feature type="compositionally biased region" description="Basic and acidic residues" evidence="1">
    <location>
        <begin position="932"/>
        <end position="951"/>
    </location>
</feature>
<keyword evidence="2" id="KW-0472">Membrane</keyword>
<evidence type="ECO:0000256" key="2">
    <source>
        <dbReference type="SAM" id="Phobius"/>
    </source>
</evidence>
<gene>
    <name evidence="3" type="ORF">KIPB_004723</name>
</gene>
<feature type="compositionally biased region" description="Basic and acidic residues" evidence="1">
    <location>
        <begin position="73"/>
        <end position="89"/>
    </location>
</feature>
<accession>A0A9K3CVV1</accession>
<feature type="compositionally biased region" description="Basic and acidic residues" evidence="1">
    <location>
        <begin position="824"/>
        <end position="835"/>
    </location>
</feature>
<dbReference type="GO" id="GO:0007165">
    <property type="term" value="P:signal transduction"/>
    <property type="evidence" value="ECO:0007669"/>
    <property type="project" value="InterPro"/>
</dbReference>
<feature type="compositionally biased region" description="Basic and acidic residues" evidence="1">
    <location>
        <begin position="883"/>
        <end position="906"/>
    </location>
</feature>
<feature type="region of interest" description="Disordered" evidence="1">
    <location>
        <begin position="73"/>
        <end position="135"/>
    </location>
</feature>
<feature type="region of interest" description="Disordered" evidence="1">
    <location>
        <begin position="807"/>
        <end position="847"/>
    </location>
</feature>
<dbReference type="EMBL" id="BDIP01001036">
    <property type="protein sequence ID" value="GIQ83407.1"/>
    <property type="molecule type" value="Genomic_DNA"/>
</dbReference>
<evidence type="ECO:0000313" key="3">
    <source>
        <dbReference type="EMBL" id="GIQ83407.1"/>
    </source>
</evidence>
<organism evidence="3 4">
    <name type="scientific">Kipferlia bialata</name>
    <dbReference type="NCBI Taxonomy" id="797122"/>
    <lineage>
        <taxon>Eukaryota</taxon>
        <taxon>Metamonada</taxon>
        <taxon>Carpediemonas-like organisms</taxon>
        <taxon>Kipferlia</taxon>
    </lineage>
</organism>
<dbReference type="InterPro" id="IPR036971">
    <property type="entry name" value="PDEase_catalytic_dom_sf"/>
</dbReference>
<evidence type="ECO:0008006" key="5">
    <source>
        <dbReference type="Google" id="ProtNLM"/>
    </source>
</evidence>
<protein>
    <recommendedName>
        <fullName evidence="5">Transmembrane protein</fullName>
    </recommendedName>
</protein>
<feature type="transmembrane region" description="Helical" evidence="2">
    <location>
        <begin position="203"/>
        <end position="221"/>
    </location>
</feature>
<evidence type="ECO:0000313" key="4">
    <source>
        <dbReference type="Proteomes" id="UP000265618"/>
    </source>
</evidence>
<keyword evidence="4" id="KW-1185">Reference proteome</keyword>
<sequence>MYASTSIVSPITLCLFVLATLVSLCLPYRHVSILCAGCLYLDSTFCLLSLSVIVGEILVKAEPSSTREDQWRVDMGADREKAGEGKGAEEGEGEAESGCCQDSDAACVSESSGSVDEGTADACPPPAPPERVPHTDITTPLRQVRFVLIGSILNALGAILYVLAPSIPALSLPTPPPPLSPMLWTDGCVPEAYQWVPRMVRGVYRSLLTLGTLLIGAGGVLTHARLSRADYEQVQLTKCAMQARGLDYLMCSRVTSRPCAHAHSFISVMGSVASGYILSLSLSPSGLGVLPDPDPYPHVTDSAEVLPMLPLSYVAVLAPLWVCVSLVCVGIPSATDPVPAGFFGLVLGLVDYQRQVESTRELGEEEREEARRKGERTKGGDGDTSTNAAPTRPTPIPTVQQEKETEEQEAERLQERHDVEQLAHWLLSPRPISNRRFTPLRAEGPAADTSTPSVTGQFPLARPRVMSMLCAYSSNRPLADRMRDSLTAASLGSPTSTHLRVALVSLALWVYPYLPAVLQRRVAERVVGEGAMQKVRLWMRDKSALPQVMRTGVTAPILAVPITGQFCIHNGVGPLMLCLREILEIDCLKAHHDAARLAMFHLVSGQILANKRQTSFPVYPRDIGDSQWIPLSVTAKSGEQYTPSKQLIEDWSHRVPPPPRVFPVWPPLGTPPCSVLARAFQTIFVQILPDGDGPSYEYTTAQWFRLRGQEVDPEGGWDKWVGTLLPDSRHHLFVTSLALMRQDPRLVKGVVSESAVLEMSHSGGHVIPVGYTWWVEQRYPSGRAKIVRGCETFYKTQKLARLMRRERRVQRKGREAKQVATDSSDVRDAHGRKGVLESLTDGSDGSSLSLGHSSFDHSLSFSFDSLIQKPGLQGVSLREIVRAQGKDKEKGRKGTPARERQGKKAEDEGEEEGERERSRLEGDEDSSLADDILLRTERERERGGMSADRDGTGVTPEPGFSRGRERERERERTGVPGSSGRSRGRSVRRSRDSQGDAYTSGRKARRDSQTGSFSSGSTRRSTKDESVDPFFSLGYLQSICASLPECLRPSLANRPRQISLPHQLFRPCIQRVGSGRLKESIFRYQEALACPVKKEAIHRASRLLDYNCQELNRVTDHCGLEILSAYLFNSTGIDSTGVSLASFLSFVLTISERYRHDVPYAGSLNALDTLQVTHLLSHSIRSSPMGTTYFPADCLLFAFMGAVSYTIEAGVACHTAADGRVHAAGSLHKQQSRSAHSAALCLMVAKQTNILRELPVGSCDVIRSLICATSPDDVGKLILELEAYAVWLEQMTQEERESLFSMSRPKVEEDLPALISVPTTPLATLQSLILRAVLVVASLSFCGRKSVYQDRSERWKAAQTLEMKVDKATFGFSRNWEGTEDAMVCALRETCFYPLVCRVHSISVLMGIPFFTAMLEQLRDNAASIK</sequence>
<evidence type="ECO:0000256" key="1">
    <source>
        <dbReference type="SAM" id="MobiDB-lite"/>
    </source>
</evidence>
<proteinExistence type="predicted"/>
<dbReference type="GO" id="GO:0004114">
    <property type="term" value="F:3',5'-cyclic-nucleotide phosphodiesterase activity"/>
    <property type="evidence" value="ECO:0007669"/>
    <property type="project" value="InterPro"/>
</dbReference>
<feature type="transmembrane region" description="Helical" evidence="2">
    <location>
        <begin position="311"/>
        <end position="332"/>
    </location>
</feature>
<feature type="region of interest" description="Disordered" evidence="1">
    <location>
        <begin position="883"/>
        <end position="1025"/>
    </location>
</feature>
<feature type="compositionally biased region" description="Basic and acidic residues" evidence="1">
    <location>
        <begin position="962"/>
        <end position="973"/>
    </location>
</feature>
<feature type="transmembrane region" description="Helical" evidence="2">
    <location>
        <begin position="146"/>
        <end position="164"/>
    </location>
</feature>
<dbReference type="Proteomes" id="UP000265618">
    <property type="component" value="Unassembled WGS sequence"/>
</dbReference>
<keyword evidence="2" id="KW-0812">Transmembrane</keyword>
<feature type="compositionally biased region" description="Low complexity" evidence="1">
    <location>
        <begin position="1009"/>
        <end position="1019"/>
    </location>
</feature>
<keyword evidence="2" id="KW-1133">Transmembrane helix</keyword>